<keyword evidence="3" id="KW-1185">Reference proteome</keyword>
<feature type="domain" description="HTH marR-type" evidence="1">
    <location>
        <begin position="6"/>
        <end position="140"/>
    </location>
</feature>
<dbReference type="PANTHER" id="PTHR33164:SF43">
    <property type="entry name" value="HTH-TYPE TRANSCRIPTIONAL REPRESSOR YETL"/>
    <property type="match status" value="1"/>
</dbReference>
<dbReference type="SUPFAM" id="SSF46785">
    <property type="entry name" value="Winged helix' DNA-binding domain"/>
    <property type="match status" value="1"/>
</dbReference>
<dbReference type="InterPro" id="IPR036388">
    <property type="entry name" value="WH-like_DNA-bd_sf"/>
</dbReference>
<evidence type="ECO:0000313" key="2">
    <source>
        <dbReference type="EMBL" id="MVU80105.1"/>
    </source>
</evidence>
<dbReference type="Pfam" id="PF12802">
    <property type="entry name" value="MarR_2"/>
    <property type="match status" value="1"/>
</dbReference>
<organism evidence="2 3">
    <name type="scientific">Nocardia terrae</name>
    <dbReference type="NCBI Taxonomy" id="2675851"/>
    <lineage>
        <taxon>Bacteria</taxon>
        <taxon>Bacillati</taxon>
        <taxon>Actinomycetota</taxon>
        <taxon>Actinomycetes</taxon>
        <taxon>Mycobacteriales</taxon>
        <taxon>Nocardiaceae</taxon>
        <taxon>Nocardia</taxon>
    </lineage>
</organism>
<proteinExistence type="predicted"/>
<gene>
    <name evidence="2" type="ORF">GPX89_23020</name>
</gene>
<dbReference type="AlphaFoldDB" id="A0A7K1V0I9"/>
<sequence>MGEPTPAAVFENLVRTQILLWDAVDRRLRTAHDLPLTWYDHMRVIDELGQARVRDIAERLIITEGGSSKLVDRLQAAGYARRQADPADGRSTLITLTEDGRKVLRAARISVEDELSGRLAGVLGDQALARLDAMLGLLRAWNRAEDDARKA</sequence>
<dbReference type="PANTHER" id="PTHR33164">
    <property type="entry name" value="TRANSCRIPTIONAL REGULATOR, MARR FAMILY"/>
    <property type="match status" value="1"/>
</dbReference>
<dbReference type="GO" id="GO:0006950">
    <property type="term" value="P:response to stress"/>
    <property type="evidence" value="ECO:0007669"/>
    <property type="project" value="TreeGrafter"/>
</dbReference>
<protein>
    <submittedName>
        <fullName evidence="2">MarR family transcriptional regulator</fullName>
    </submittedName>
</protein>
<dbReference type="EMBL" id="WRPP01000004">
    <property type="protein sequence ID" value="MVU80105.1"/>
    <property type="molecule type" value="Genomic_DNA"/>
</dbReference>
<name>A0A7K1V0I9_9NOCA</name>
<dbReference type="InterPro" id="IPR000835">
    <property type="entry name" value="HTH_MarR-typ"/>
</dbReference>
<accession>A0A7K1V0I9</accession>
<dbReference type="GO" id="GO:0003700">
    <property type="term" value="F:DNA-binding transcription factor activity"/>
    <property type="evidence" value="ECO:0007669"/>
    <property type="project" value="InterPro"/>
</dbReference>
<dbReference type="RefSeq" id="WP_157389638.1">
    <property type="nucleotide sequence ID" value="NZ_WRPP01000004.1"/>
</dbReference>
<comment type="caution">
    <text evidence="2">The sequence shown here is derived from an EMBL/GenBank/DDBJ whole genome shotgun (WGS) entry which is preliminary data.</text>
</comment>
<dbReference type="Gene3D" id="1.10.10.10">
    <property type="entry name" value="Winged helix-like DNA-binding domain superfamily/Winged helix DNA-binding domain"/>
    <property type="match status" value="1"/>
</dbReference>
<reference evidence="2 3" key="1">
    <citation type="submission" date="2019-12" db="EMBL/GenBank/DDBJ databases">
        <title>Nocardia sp. nov. ET3-3 isolated from soil.</title>
        <authorList>
            <person name="Kanchanasin P."/>
            <person name="Tanasupawat S."/>
            <person name="Yuki M."/>
            <person name="Kudo T."/>
        </authorList>
    </citation>
    <scope>NUCLEOTIDE SEQUENCE [LARGE SCALE GENOMIC DNA]</scope>
    <source>
        <strain evidence="2 3">ET3-3</strain>
    </source>
</reference>
<evidence type="ECO:0000313" key="3">
    <source>
        <dbReference type="Proteomes" id="UP000466794"/>
    </source>
</evidence>
<dbReference type="SMART" id="SM00347">
    <property type="entry name" value="HTH_MARR"/>
    <property type="match status" value="1"/>
</dbReference>
<dbReference type="Proteomes" id="UP000466794">
    <property type="component" value="Unassembled WGS sequence"/>
</dbReference>
<dbReference type="PROSITE" id="PS50995">
    <property type="entry name" value="HTH_MARR_2"/>
    <property type="match status" value="1"/>
</dbReference>
<dbReference type="InterPro" id="IPR036390">
    <property type="entry name" value="WH_DNA-bd_sf"/>
</dbReference>
<evidence type="ECO:0000259" key="1">
    <source>
        <dbReference type="PROSITE" id="PS50995"/>
    </source>
</evidence>
<dbReference type="InterPro" id="IPR039422">
    <property type="entry name" value="MarR/SlyA-like"/>
</dbReference>